<evidence type="ECO:0000313" key="2">
    <source>
        <dbReference type="Proteomes" id="UP000712673"/>
    </source>
</evidence>
<organism evidence="1 2">
    <name type="scientific">Tectimicrobiota bacterium</name>
    <dbReference type="NCBI Taxonomy" id="2528274"/>
    <lineage>
        <taxon>Bacteria</taxon>
        <taxon>Pseudomonadati</taxon>
        <taxon>Nitrospinota/Tectimicrobiota group</taxon>
        <taxon>Candidatus Tectimicrobiota</taxon>
    </lineage>
</organism>
<gene>
    <name evidence="1" type="ORF">FJZ47_19320</name>
</gene>
<evidence type="ECO:0000313" key="1">
    <source>
        <dbReference type="EMBL" id="MBM3225927.1"/>
    </source>
</evidence>
<dbReference type="EMBL" id="VGLS01000728">
    <property type="protein sequence ID" value="MBM3225927.1"/>
    <property type="molecule type" value="Genomic_DNA"/>
</dbReference>
<proteinExistence type="predicted"/>
<reference evidence="1" key="1">
    <citation type="submission" date="2019-03" db="EMBL/GenBank/DDBJ databases">
        <title>Lake Tanganyika Metagenome-Assembled Genomes (MAGs).</title>
        <authorList>
            <person name="Tran P."/>
        </authorList>
    </citation>
    <scope>NUCLEOTIDE SEQUENCE</scope>
    <source>
        <strain evidence="1">K_DeepCast_65m_m2_066</strain>
    </source>
</reference>
<name>A0A938B2C6_UNCTE</name>
<protein>
    <submittedName>
        <fullName evidence="1">Uncharacterized protein</fullName>
    </submittedName>
</protein>
<sequence length="149" mass="16954">MLTFPSLEWFAELARVMNANEADFRRLGYADVTWGVEVQALPSTPLGRCFRLVFEEYGCAAVEERAPDDLGEIAFSMQATYATWKEMIQNIQTHNGPDLHHTLNYLALPDDPIYIAAPDFLSRDLFARYGQTYQLFFNGAVHVPTEFPV</sequence>
<dbReference type="AlphaFoldDB" id="A0A938B2C6"/>
<accession>A0A938B2C6</accession>
<dbReference type="Proteomes" id="UP000712673">
    <property type="component" value="Unassembled WGS sequence"/>
</dbReference>
<comment type="caution">
    <text evidence="1">The sequence shown here is derived from an EMBL/GenBank/DDBJ whole genome shotgun (WGS) entry which is preliminary data.</text>
</comment>